<feature type="compositionally biased region" description="Basic residues" evidence="1">
    <location>
        <begin position="1"/>
        <end position="11"/>
    </location>
</feature>
<keyword evidence="2" id="KW-0472">Membrane</keyword>
<reference evidence="3 4" key="1">
    <citation type="submission" date="2017-11" db="EMBL/GenBank/DDBJ databases">
        <title>De-novo sequencing of pomegranate (Punica granatum L.) genome.</title>
        <authorList>
            <person name="Akparov Z."/>
            <person name="Amiraslanov A."/>
            <person name="Hajiyeva S."/>
            <person name="Abbasov M."/>
            <person name="Kaur K."/>
            <person name="Hamwieh A."/>
            <person name="Solovyev V."/>
            <person name="Salamov A."/>
            <person name="Braich B."/>
            <person name="Kosarev P."/>
            <person name="Mahmoud A."/>
            <person name="Hajiyev E."/>
            <person name="Babayeva S."/>
            <person name="Izzatullayeva V."/>
            <person name="Mammadov A."/>
            <person name="Mammadov A."/>
            <person name="Sharifova S."/>
            <person name="Ojaghi J."/>
            <person name="Eynullazada K."/>
            <person name="Bayramov B."/>
            <person name="Abdulazimova A."/>
            <person name="Shahmuradov I."/>
        </authorList>
    </citation>
    <scope>NUCLEOTIDE SEQUENCE [LARGE SCALE GENOMIC DNA]</scope>
    <source>
        <strain evidence="4">cv. AG2017</strain>
        <tissue evidence="3">Leaf</tissue>
    </source>
</reference>
<evidence type="ECO:0000313" key="3">
    <source>
        <dbReference type="EMBL" id="PKI31364.1"/>
    </source>
</evidence>
<keyword evidence="2" id="KW-1133">Transmembrane helix</keyword>
<sequence length="156" mass="17384">MKKKTMKSRNLHHIESFGPPPPPPSPPQEFPFPFQYPPLPPPPTVCRFYPCFPPMIVVEGAPPTAAAHHHHHRSLWVIGGSIVAGVIAFLTIYDVKGEEGTSRRAAWKTESDADAAELQQSVSSTLESKEEESQEIIITFITSRYVIIKDVFAMVH</sequence>
<dbReference type="AlphaFoldDB" id="A0A2I0HI49"/>
<comment type="caution">
    <text evidence="3">The sequence shown here is derived from an EMBL/GenBank/DDBJ whole genome shotgun (WGS) entry which is preliminary data.</text>
</comment>
<dbReference type="Proteomes" id="UP000233551">
    <property type="component" value="Unassembled WGS sequence"/>
</dbReference>
<evidence type="ECO:0000313" key="4">
    <source>
        <dbReference type="Proteomes" id="UP000233551"/>
    </source>
</evidence>
<keyword evidence="4" id="KW-1185">Reference proteome</keyword>
<feature type="compositionally biased region" description="Pro residues" evidence="1">
    <location>
        <begin position="18"/>
        <end position="28"/>
    </location>
</feature>
<proteinExistence type="predicted"/>
<accession>A0A2I0HI49</accession>
<keyword evidence="2" id="KW-0812">Transmembrane</keyword>
<protein>
    <submittedName>
        <fullName evidence="3">Uncharacterized protein</fullName>
    </submittedName>
</protein>
<dbReference type="EMBL" id="PGOL01008965">
    <property type="protein sequence ID" value="PKI31364.1"/>
    <property type="molecule type" value="Genomic_DNA"/>
</dbReference>
<feature type="region of interest" description="Disordered" evidence="1">
    <location>
        <begin position="1"/>
        <end position="28"/>
    </location>
</feature>
<evidence type="ECO:0000256" key="2">
    <source>
        <dbReference type="SAM" id="Phobius"/>
    </source>
</evidence>
<organism evidence="3 4">
    <name type="scientific">Punica granatum</name>
    <name type="common">Pomegranate</name>
    <dbReference type="NCBI Taxonomy" id="22663"/>
    <lineage>
        <taxon>Eukaryota</taxon>
        <taxon>Viridiplantae</taxon>
        <taxon>Streptophyta</taxon>
        <taxon>Embryophyta</taxon>
        <taxon>Tracheophyta</taxon>
        <taxon>Spermatophyta</taxon>
        <taxon>Magnoliopsida</taxon>
        <taxon>eudicotyledons</taxon>
        <taxon>Gunneridae</taxon>
        <taxon>Pentapetalae</taxon>
        <taxon>rosids</taxon>
        <taxon>malvids</taxon>
        <taxon>Myrtales</taxon>
        <taxon>Lythraceae</taxon>
        <taxon>Punica</taxon>
    </lineage>
</organism>
<gene>
    <name evidence="3" type="ORF">CRG98_048247</name>
</gene>
<evidence type="ECO:0000256" key="1">
    <source>
        <dbReference type="SAM" id="MobiDB-lite"/>
    </source>
</evidence>
<name>A0A2I0HI49_PUNGR</name>
<feature type="transmembrane region" description="Helical" evidence="2">
    <location>
        <begin position="75"/>
        <end position="93"/>
    </location>
</feature>